<reference evidence="2 3" key="2">
    <citation type="submission" date="2024-06" db="EMBL/GenBank/DDBJ databases">
        <title>Thioclava kandeliae sp. nov. from a rhizosphere soil sample of Kandelia candel in a mangrove.</title>
        <authorList>
            <person name="Mu T."/>
        </authorList>
    </citation>
    <scope>NUCLEOTIDE SEQUENCE [LARGE SCALE GENOMIC DNA]</scope>
    <source>
        <strain evidence="2 3">CPCC 100088</strain>
    </source>
</reference>
<protein>
    <recommendedName>
        <fullName evidence="4">Lipoprotein</fullName>
    </recommendedName>
</protein>
<gene>
    <name evidence="2" type="ORF">VSX56_10935</name>
</gene>
<dbReference type="PROSITE" id="PS51257">
    <property type="entry name" value="PROKAR_LIPOPROTEIN"/>
    <property type="match status" value="1"/>
</dbReference>
<sequence>MSTKLILALGLVGFMAACAPKPAPAPMPAEPVTAEPVYHSKL</sequence>
<dbReference type="Proteomes" id="UP001438953">
    <property type="component" value="Unassembled WGS sequence"/>
</dbReference>
<evidence type="ECO:0008006" key="4">
    <source>
        <dbReference type="Google" id="ProtNLM"/>
    </source>
</evidence>
<comment type="caution">
    <text evidence="2">The sequence shown here is derived from an EMBL/GenBank/DDBJ whole genome shotgun (WGS) entry which is preliminary data.</text>
</comment>
<evidence type="ECO:0000313" key="2">
    <source>
        <dbReference type="EMBL" id="MER5172290.1"/>
    </source>
</evidence>
<accession>A0ABV1SHA9</accession>
<keyword evidence="3" id="KW-1185">Reference proteome</keyword>
<organism evidence="2 3">
    <name type="scientific">Thioclava kandeliae</name>
    <dbReference type="NCBI Taxonomy" id="3070818"/>
    <lineage>
        <taxon>Bacteria</taxon>
        <taxon>Pseudomonadati</taxon>
        <taxon>Pseudomonadota</taxon>
        <taxon>Alphaproteobacteria</taxon>
        <taxon>Rhodobacterales</taxon>
        <taxon>Paracoccaceae</taxon>
        <taxon>Thioclava</taxon>
    </lineage>
</organism>
<evidence type="ECO:0000256" key="1">
    <source>
        <dbReference type="SAM" id="SignalP"/>
    </source>
</evidence>
<feature type="signal peptide" evidence="1">
    <location>
        <begin position="1"/>
        <end position="19"/>
    </location>
</feature>
<dbReference type="RefSeq" id="WP_339113198.1">
    <property type="nucleotide sequence ID" value="NZ_JAYWLC010000007.1"/>
</dbReference>
<evidence type="ECO:0000313" key="3">
    <source>
        <dbReference type="Proteomes" id="UP001438953"/>
    </source>
</evidence>
<proteinExistence type="predicted"/>
<reference evidence="2 3" key="1">
    <citation type="submission" date="2024-01" db="EMBL/GenBank/DDBJ databases">
        <authorList>
            <person name="Deng Y."/>
            <person name="Su J."/>
        </authorList>
    </citation>
    <scope>NUCLEOTIDE SEQUENCE [LARGE SCALE GENOMIC DNA]</scope>
    <source>
        <strain evidence="2 3">CPCC 100088</strain>
    </source>
</reference>
<dbReference type="EMBL" id="JAYWLC010000007">
    <property type="protein sequence ID" value="MER5172290.1"/>
    <property type="molecule type" value="Genomic_DNA"/>
</dbReference>
<feature type="chain" id="PRO_5045335180" description="Lipoprotein" evidence="1">
    <location>
        <begin position="20"/>
        <end position="42"/>
    </location>
</feature>
<keyword evidence="1" id="KW-0732">Signal</keyword>
<name>A0ABV1SHA9_9RHOB</name>